<dbReference type="Gene3D" id="3.90.180.10">
    <property type="entry name" value="Medium-chain alcohol dehydrogenases, catalytic domain"/>
    <property type="match status" value="1"/>
</dbReference>
<dbReference type="Pfam" id="PF08240">
    <property type="entry name" value="ADH_N"/>
    <property type="match status" value="1"/>
</dbReference>
<dbReference type="GO" id="GO:0070402">
    <property type="term" value="F:NADPH binding"/>
    <property type="evidence" value="ECO:0007669"/>
    <property type="project" value="TreeGrafter"/>
</dbReference>
<feature type="domain" description="Enoyl reductase (ER)" evidence="5">
    <location>
        <begin position="13"/>
        <end position="321"/>
    </location>
</feature>
<dbReference type="Gene3D" id="3.40.50.720">
    <property type="entry name" value="NAD(P)-binding Rossmann-like Domain"/>
    <property type="match status" value="1"/>
</dbReference>
<protein>
    <recommendedName>
        <fullName evidence="4">Probable quinone oxidoreductase</fullName>
    </recommendedName>
    <alternativeName>
        <fullName evidence="3">NADPH:quinone reductase</fullName>
    </alternativeName>
</protein>
<dbReference type="Proteomes" id="UP000070444">
    <property type="component" value="Unassembled WGS sequence"/>
</dbReference>
<evidence type="ECO:0000256" key="1">
    <source>
        <dbReference type="ARBA" id="ARBA00022857"/>
    </source>
</evidence>
<name>A0A137P0B1_CONC2</name>
<gene>
    <name evidence="6" type="ORF">CONCODRAFT_41680</name>
</gene>
<evidence type="ECO:0000256" key="2">
    <source>
        <dbReference type="ARBA" id="ARBA00023002"/>
    </source>
</evidence>
<dbReference type="OrthoDB" id="48317at2759"/>
<dbReference type="SMART" id="SM00829">
    <property type="entry name" value="PKS_ER"/>
    <property type="match status" value="1"/>
</dbReference>
<dbReference type="AlphaFoldDB" id="A0A137P0B1"/>
<organism evidence="6 7">
    <name type="scientific">Conidiobolus coronatus (strain ATCC 28846 / CBS 209.66 / NRRL 28638)</name>
    <name type="common">Delacroixia coronata</name>
    <dbReference type="NCBI Taxonomy" id="796925"/>
    <lineage>
        <taxon>Eukaryota</taxon>
        <taxon>Fungi</taxon>
        <taxon>Fungi incertae sedis</taxon>
        <taxon>Zoopagomycota</taxon>
        <taxon>Entomophthoromycotina</taxon>
        <taxon>Entomophthoromycetes</taxon>
        <taxon>Entomophthorales</taxon>
        <taxon>Ancylistaceae</taxon>
        <taxon>Conidiobolus</taxon>
    </lineage>
</organism>
<proteinExistence type="predicted"/>
<dbReference type="Pfam" id="PF00107">
    <property type="entry name" value="ADH_zinc_N"/>
    <property type="match status" value="1"/>
</dbReference>
<evidence type="ECO:0000259" key="5">
    <source>
        <dbReference type="SMART" id="SM00829"/>
    </source>
</evidence>
<evidence type="ECO:0000313" key="6">
    <source>
        <dbReference type="EMBL" id="KXN68530.1"/>
    </source>
</evidence>
<keyword evidence="7" id="KW-1185">Reference proteome</keyword>
<dbReference type="GO" id="GO:0005829">
    <property type="term" value="C:cytosol"/>
    <property type="evidence" value="ECO:0007669"/>
    <property type="project" value="TreeGrafter"/>
</dbReference>
<dbReference type="GO" id="GO:0035925">
    <property type="term" value="F:mRNA 3'-UTR AU-rich region binding"/>
    <property type="evidence" value="ECO:0007669"/>
    <property type="project" value="TreeGrafter"/>
</dbReference>
<keyword evidence="1" id="KW-0521">NADP</keyword>
<keyword evidence="2" id="KW-0560">Oxidoreductase</keyword>
<dbReference type="FunFam" id="3.40.50.720:FF:000053">
    <property type="entry name" value="Quinone oxidoreductase 1"/>
    <property type="match status" value="1"/>
</dbReference>
<dbReference type="PANTHER" id="PTHR48106:SF13">
    <property type="entry name" value="QUINONE OXIDOREDUCTASE-RELATED"/>
    <property type="match status" value="1"/>
</dbReference>
<dbReference type="OMA" id="CDHTIDY"/>
<dbReference type="GO" id="GO:0003960">
    <property type="term" value="F:quinone reductase (NADPH) activity"/>
    <property type="evidence" value="ECO:0007669"/>
    <property type="project" value="InterPro"/>
</dbReference>
<sequence>MSTYKAIQIEQTGGVDALKINDVPKSTPSPTQVLVKNEFIGINFIDTYHRTGLYPLPLPATLGREAAGIVEAVGAEVKGISVGDRVTYLAAGSYGEYNVVERKHIFKLPESISTKTAAAILLQGLTALTMVQESYKIKQGDFVLIHAAAGGTGQQLVRLAKHFGATVIGTTSSAEKAEIARKAGAHHIINYREEDVVKKVLELTENKGVHAVLDGVGKDTFDISLGSLRRLGSFISFGNASGAVPPLNISKLGPKNVRLMRTQLFGFIETQEEFEHWSTELFNLFTQGAITEEIYKVYAFSDIKQAHTDLEGGKTTGKLILNFIQLIFLIIK</sequence>
<dbReference type="InterPro" id="IPR013149">
    <property type="entry name" value="ADH-like_C"/>
</dbReference>
<dbReference type="CDD" id="cd05286">
    <property type="entry name" value="QOR2"/>
    <property type="match status" value="1"/>
</dbReference>
<evidence type="ECO:0000313" key="7">
    <source>
        <dbReference type="Proteomes" id="UP000070444"/>
    </source>
</evidence>
<evidence type="ECO:0000256" key="4">
    <source>
        <dbReference type="ARBA" id="ARBA00070796"/>
    </source>
</evidence>
<dbReference type="STRING" id="796925.A0A137P0B1"/>
<evidence type="ECO:0000256" key="3">
    <source>
        <dbReference type="ARBA" id="ARBA00043088"/>
    </source>
</evidence>
<dbReference type="EMBL" id="KQ964571">
    <property type="protein sequence ID" value="KXN68530.1"/>
    <property type="molecule type" value="Genomic_DNA"/>
</dbReference>
<dbReference type="InterPro" id="IPR013154">
    <property type="entry name" value="ADH-like_N"/>
</dbReference>
<dbReference type="InterPro" id="IPR047618">
    <property type="entry name" value="QOR-like"/>
</dbReference>
<dbReference type="InterPro" id="IPR011032">
    <property type="entry name" value="GroES-like_sf"/>
</dbReference>
<dbReference type="SUPFAM" id="SSF51735">
    <property type="entry name" value="NAD(P)-binding Rossmann-fold domains"/>
    <property type="match status" value="1"/>
</dbReference>
<dbReference type="InterPro" id="IPR020843">
    <property type="entry name" value="ER"/>
</dbReference>
<dbReference type="SUPFAM" id="SSF50129">
    <property type="entry name" value="GroES-like"/>
    <property type="match status" value="1"/>
</dbReference>
<accession>A0A137P0B1</accession>
<dbReference type="PANTHER" id="PTHR48106">
    <property type="entry name" value="QUINONE OXIDOREDUCTASE PIG3-RELATED"/>
    <property type="match status" value="1"/>
</dbReference>
<dbReference type="InterPro" id="IPR036291">
    <property type="entry name" value="NAD(P)-bd_dom_sf"/>
</dbReference>
<reference evidence="6 7" key="1">
    <citation type="journal article" date="2015" name="Genome Biol. Evol.">
        <title>Phylogenomic analyses indicate that early fungi evolved digesting cell walls of algal ancestors of land plants.</title>
        <authorList>
            <person name="Chang Y."/>
            <person name="Wang S."/>
            <person name="Sekimoto S."/>
            <person name="Aerts A.L."/>
            <person name="Choi C."/>
            <person name="Clum A."/>
            <person name="LaButti K.M."/>
            <person name="Lindquist E.A."/>
            <person name="Yee Ngan C."/>
            <person name="Ohm R.A."/>
            <person name="Salamov A.A."/>
            <person name="Grigoriev I.V."/>
            <person name="Spatafora J.W."/>
            <person name="Berbee M.L."/>
        </authorList>
    </citation>
    <scope>NUCLEOTIDE SEQUENCE [LARGE SCALE GENOMIC DNA]</scope>
    <source>
        <strain evidence="6 7">NRRL 28638</strain>
    </source>
</reference>